<dbReference type="InterPro" id="IPR025528">
    <property type="entry name" value="BrnA_antitoxin"/>
</dbReference>
<evidence type="ECO:0000313" key="1">
    <source>
        <dbReference type="EMBL" id="PZN76718.1"/>
    </source>
</evidence>
<organism evidence="1 2">
    <name type="scientific">Candidatus Methylumidiphilus alinenensis</name>
    <dbReference type="NCBI Taxonomy" id="2202197"/>
    <lineage>
        <taxon>Bacteria</taxon>
        <taxon>Pseudomonadati</taxon>
        <taxon>Pseudomonadota</taxon>
        <taxon>Gammaproteobacteria</taxon>
        <taxon>Methylococcales</taxon>
        <taxon>Candidatus Methylumidiphilus</taxon>
    </lineage>
</organism>
<dbReference type="Pfam" id="PF14384">
    <property type="entry name" value="BrnA_antitoxin"/>
    <property type="match status" value="1"/>
</dbReference>
<accession>A0A2W4R9P7</accession>
<proteinExistence type="predicted"/>
<dbReference type="Proteomes" id="UP000249396">
    <property type="component" value="Unassembled WGS sequence"/>
</dbReference>
<sequence>MREEYDFSDAKRASEMPHLVRLQAEAAKGKTRITLYLDDDVLEAFRERAEADGHGYQTLINDALRSAIRPECAPVTVDALRRILREELRAA</sequence>
<reference evidence="1 2" key="1">
    <citation type="journal article" date="2018" name="Aquat. Microb. Ecol.">
        <title>Gammaproteobacterial methanotrophs dominate.</title>
        <authorList>
            <person name="Rissanen A.J."/>
            <person name="Saarenheimo J."/>
            <person name="Tiirola M."/>
            <person name="Peura S."/>
            <person name="Aalto S.L."/>
            <person name="Karvinen A."/>
            <person name="Nykanen H."/>
        </authorList>
    </citation>
    <scope>NUCLEOTIDE SEQUENCE [LARGE SCALE GENOMIC DNA]</scope>
    <source>
        <strain evidence="1">AMbin10</strain>
    </source>
</reference>
<evidence type="ECO:0000313" key="2">
    <source>
        <dbReference type="Proteomes" id="UP000249396"/>
    </source>
</evidence>
<dbReference type="AlphaFoldDB" id="A0A2W4R9P7"/>
<dbReference type="EMBL" id="QJPH01000353">
    <property type="protein sequence ID" value="PZN76718.1"/>
    <property type="molecule type" value="Genomic_DNA"/>
</dbReference>
<protein>
    <recommendedName>
        <fullName evidence="3">CopG family transcriptional regulator</fullName>
    </recommendedName>
</protein>
<comment type="caution">
    <text evidence="1">The sequence shown here is derived from an EMBL/GenBank/DDBJ whole genome shotgun (WGS) entry which is preliminary data.</text>
</comment>
<gene>
    <name evidence="1" type="ORF">DM484_16020</name>
</gene>
<name>A0A2W4R9P7_9GAMM</name>
<evidence type="ECO:0008006" key="3">
    <source>
        <dbReference type="Google" id="ProtNLM"/>
    </source>
</evidence>